<proteinExistence type="predicted"/>
<organism evidence="1 2">
    <name type="scientific">Cellulomonas edaphi</name>
    <dbReference type="NCBI Taxonomy" id="3053468"/>
    <lineage>
        <taxon>Bacteria</taxon>
        <taxon>Bacillati</taxon>
        <taxon>Actinomycetota</taxon>
        <taxon>Actinomycetes</taxon>
        <taxon>Micrococcales</taxon>
        <taxon>Cellulomonadaceae</taxon>
        <taxon>Cellulomonas</taxon>
    </lineage>
</organism>
<name>A0ABT7S8D0_9CELL</name>
<reference evidence="1 2" key="1">
    <citation type="submission" date="2023-06" db="EMBL/GenBank/DDBJ databases">
        <title>Cellulomonas sp. MW9 Whole genome sequence.</title>
        <authorList>
            <person name="Park S."/>
        </authorList>
    </citation>
    <scope>NUCLEOTIDE SEQUENCE [LARGE SCALE GENOMIC DNA]</scope>
    <source>
        <strain evidence="1 2">MW9</strain>
    </source>
</reference>
<protein>
    <submittedName>
        <fullName evidence="1">PPA1309 family protein</fullName>
    </submittedName>
</protein>
<dbReference type="NCBIfam" id="NF040618">
    <property type="entry name" value="PPA1309_fam"/>
    <property type="match status" value="1"/>
</dbReference>
<gene>
    <name evidence="1" type="ORF">QRT05_11070</name>
</gene>
<dbReference type="EMBL" id="JAUCGR010000002">
    <property type="protein sequence ID" value="MDM7831875.1"/>
    <property type="molecule type" value="Genomic_DNA"/>
</dbReference>
<dbReference type="RefSeq" id="WP_289447287.1">
    <property type="nucleotide sequence ID" value="NZ_JAUCGR010000002.1"/>
</dbReference>
<comment type="caution">
    <text evidence="1">The sequence shown here is derived from an EMBL/GenBank/DDBJ whole genome shotgun (WGS) entry which is preliminary data.</text>
</comment>
<dbReference type="Proteomes" id="UP001321453">
    <property type="component" value="Unassembled WGS sequence"/>
</dbReference>
<keyword evidence="2" id="KW-1185">Reference proteome</keyword>
<evidence type="ECO:0000313" key="1">
    <source>
        <dbReference type="EMBL" id="MDM7831875.1"/>
    </source>
</evidence>
<accession>A0ABT7S8D0</accession>
<evidence type="ECO:0000313" key="2">
    <source>
        <dbReference type="Proteomes" id="UP001321453"/>
    </source>
</evidence>
<sequence>MGRVTEPLPPHPATADLADAVREIEHHVAAAGWDAPVRVFALVRTQAALEAEPGLADQLHDDVLAAAGSAPWHLTSIEQEGLPAAADLEALLAELSWPASVDGVAVTVERVVLPPEAEAQMPRDKAQALDYLLTHPDRQDVRLAVGVLRDGPSWCAVRTRANDSDDQVGQGPHLVPGLVAALRSTLD</sequence>
<dbReference type="InterPro" id="IPR047681">
    <property type="entry name" value="PPA1309-like"/>
</dbReference>